<evidence type="ECO:0000256" key="1">
    <source>
        <dbReference type="SAM" id="Phobius"/>
    </source>
</evidence>
<name>A0ABY4TUU3_9SPHN</name>
<protein>
    <recommendedName>
        <fullName evidence="4">Carrier domain-containing protein</fullName>
    </recommendedName>
</protein>
<dbReference type="Proteomes" id="UP001055580">
    <property type="component" value="Chromosome"/>
</dbReference>
<accession>A0ABY4TUU3</accession>
<feature type="transmembrane region" description="Helical" evidence="1">
    <location>
        <begin position="6"/>
        <end position="26"/>
    </location>
</feature>
<keyword evidence="1" id="KW-0472">Membrane</keyword>
<keyword evidence="3" id="KW-1185">Reference proteome</keyword>
<keyword evidence="1" id="KW-1133">Transmembrane helix</keyword>
<evidence type="ECO:0000313" key="3">
    <source>
        <dbReference type="Proteomes" id="UP001055580"/>
    </source>
</evidence>
<dbReference type="RefSeq" id="WP_250753106.1">
    <property type="nucleotide sequence ID" value="NZ_CP098401.1"/>
</dbReference>
<evidence type="ECO:0008006" key="4">
    <source>
        <dbReference type="Google" id="ProtNLM"/>
    </source>
</evidence>
<evidence type="ECO:0000313" key="2">
    <source>
        <dbReference type="EMBL" id="URW76175.1"/>
    </source>
</evidence>
<gene>
    <name evidence="2" type="ORF">M9980_02790</name>
</gene>
<reference evidence="2" key="1">
    <citation type="submission" date="2022-05" db="EMBL/GenBank/DDBJ databases">
        <title>Sphingomonas sp. strain RMG20 Genome sequencing and assembly.</title>
        <authorList>
            <person name="Kim I."/>
        </authorList>
    </citation>
    <scope>NUCLEOTIDE SEQUENCE</scope>
    <source>
        <strain evidence="2">RMG20</strain>
    </source>
</reference>
<dbReference type="EMBL" id="CP098401">
    <property type="protein sequence ID" value="URW76175.1"/>
    <property type="molecule type" value="Genomic_DNA"/>
</dbReference>
<keyword evidence="1" id="KW-0812">Transmembrane</keyword>
<proteinExistence type="predicted"/>
<organism evidence="2 3">
    <name type="scientific">Sphingomonas donggukensis</name>
    <dbReference type="NCBI Taxonomy" id="2949093"/>
    <lineage>
        <taxon>Bacteria</taxon>
        <taxon>Pseudomonadati</taxon>
        <taxon>Pseudomonadota</taxon>
        <taxon>Alphaproteobacteria</taxon>
        <taxon>Sphingomonadales</taxon>
        <taxon>Sphingomonadaceae</taxon>
        <taxon>Sphingomonas</taxon>
    </lineage>
</organism>
<sequence>MSGWTAVVTIVGLMVVATIGFNASLWMRHKSVAAARGGWNDDDFRAALAGQGCSAEVIDAVRGELAPHYYADLAPRPEDDLAELLRIDVDELTEIVARLFDRLGVTPVEQEQIPPLATVADLADYIKRGRAHLTEA</sequence>